<feature type="domain" description="Type II secretion system protein GspF" evidence="8">
    <location>
        <begin position="206"/>
        <end position="325"/>
    </location>
</feature>
<accession>A0A7G9T4Z8</accession>
<sequence>MTMFKKQSHKWSNKRQLLFFETLNDLLRSGYTLPVALCSVSELLPSYDADIRQIIALMRLGNTFDIALSNYVSKQINLQLNFVNLHGNLQALINEISTHEFEQQTKQQKLKSLLIYPCCLIILVLMIAGGFSVLFALNSKHWLFGQSSQAMEYSCLIFCGLLTLVTYLVVVKIRCQSLLNRWLFLLKMPILKTYIKLVLDYHLTFNLGILLQSGISIAQIVQNIGQSKNDTLLTLIGESAHQQLKQGATVIQCVDSMPLLPHEAKTILSSGKSQIQIGQDFLRLAKIKRMQLNKLIERCLACLQPFCFILIGACILVLYLIYILPMYVQMGEISNW</sequence>
<evidence type="ECO:0000256" key="7">
    <source>
        <dbReference type="SAM" id="Phobius"/>
    </source>
</evidence>
<evidence type="ECO:0000256" key="2">
    <source>
        <dbReference type="ARBA" id="ARBA00005745"/>
    </source>
</evidence>
<feature type="domain" description="Type II secretion system protein GspF" evidence="8">
    <location>
        <begin position="19"/>
        <end position="133"/>
    </location>
</feature>
<dbReference type="RefSeq" id="WP_187529008.1">
    <property type="nucleotide sequence ID" value="NZ_CP060724.1"/>
</dbReference>
<proteinExistence type="inferred from homology"/>
<evidence type="ECO:0000256" key="4">
    <source>
        <dbReference type="ARBA" id="ARBA00022692"/>
    </source>
</evidence>
<organism evidence="9 10">
    <name type="scientific">Weissella diestrammenae</name>
    <dbReference type="NCBI Taxonomy" id="1162633"/>
    <lineage>
        <taxon>Bacteria</taxon>
        <taxon>Bacillati</taxon>
        <taxon>Bacillota</taxon>
        <taxon>Bacilli</taxon>
        <taxon>Lactobacillales</taxon>
        <taxon>Lactobacillaceae</taxon>
        <taxon>Weissella</taxon>
    </lineage>
</organism>
<keyword evidence="5 7" id="KW-1133">Transmembrane helix</keyword>
<evidence type="ECO:0000313" key="9">
    <source>
        <dbReference type="EMBL" id="QNN75173.1"/>
    </source>
</evidence>
<comment type="similarity">
    <text evidence="2">Belongs to the GSP F family.</text>
</comment>
<evidence type="ECO:0000256" key="5">
    <source>
        <dbReference type="ARBA" id="ARBA00022989"/>
    </source>
</evidence>
<dbReference type="Gene3D" id="1.20.81.30">
    <property type="entry name" value="Type II secretion system (T2SS), domain F"/>
    <property type="match status" value="2"/>
</dbReference>
<keyword evidence="6 7" id="KW-0472">Membrane</keyword>
<dbReference type="AlphaFoldDB" id="A0A7G9T4Z8"/>
<keyword evidence="4 7" id="KW-0812">Transmembrane</keyword>
<dbReference type="Proteomes" id="UP000515800">
    <property type="component" value="Chromosome"/>
</dbReference>
<feature type="transmembrane region" description="Helical" evidence="7">
    <location>
        <begin position="299"/>
        <end position="322"/>
    </location>
</feature>
<reference evidence="9 10" key="1">
    <citation type="submission" date="2020-08" db="EMBL/GenBank/DDBJ databases">
        <title>Genome sequence of Weissella diestrammenae KACC 16890T.</title>
        <authorList>
            <person name="Hyun D.-W."/>
            <person name="Bae J.-W."/>
        </authorList>
    </citation>
    <scope>NUCLEOTIDE SEQUENCE [LARGE SCALE GENOMIC DNA]</scope>
    <source>
        <strain evidence="9 10">KACC 16890</strain>
    </source>
</reference>
<dbReference type="PANTHER" id="PTHR30012">
    <property type="entry name" value="GENERAL SECRETION PATHWAY PROTEIN"/>
    <property type="match status" value="1"/>
</dbReference>
<evidence type="ECO:0000256" key="1">
    <source>
        <dbReference type="ARBA" id="ARBA00004651"/>
    </source>
</evidence>
<dbReference type="GO" id="GO:0005886">
    <property type="term" value="C:plasma membrane"/>
    <property type="evidence" value="ECO:0007669"/>
    <property type="project" value="UniProtKB-SubCell"/>
</dbReference>
<dbReference type="InterPro" id="IPR003004">
    <property type="entry name" value="GspF/PilC"/>
</dbReference>
<comment type="subcellular location">
    <subcellularLocation>
        <location evidence="1">Cell membrane</location>
        <topology evidence="1">Multi-pass membrane protein</topology>
    </subcellularLocation>
</comment>
<dbReference type="InterPro" id="IPR042094">
    <property type="entry name" value="T2SS_GspF_sf"/>
</dbReference>
<feature type="transmembrane region" description="Helical" evidence="7">
    <location>
        <begin position="150"/>
        <end position="171"/>
    </location>
</feature>
<dbReference type="EMBL" id="CP060724">
    <property type="protein sequence ID" value="QNN75173.1"/>
    <property type="molecule type" value="Genomic_DNA"/>
</dbReference>
<dbReference type="Pfam" id="PF00482">
    <property type="entry name" value="T2SSF"/>
    <property type="match status" value="2"/>
</dbReference>
<evidence type="ECO:0000256" key="6">
    <source>
        <dbReference type="ARBA" id="ARBA00023136"/>
    </source>
</evidence>
<dbReference type="InterPro" id="IPR018076">
    <property type="entry name" value="T2SS_GspF_dom"/>
</dbReference>
<gene>
    <name evidence="9" type="ORF">H9L19_07350</name>
</gene>
<dbReference type="PANTHER" id="PTHR30012:SF0">
    <property type="entry name" value="TYPE II SECRETION SYSTEM PROTEIN F-RELATED"/>
    <property type="match status" value="1"/>
</dbReference>
<name>A0A7G9T4Z8_9LACO</name>
<evidence type="ECO:0000256" key="3">
    <source>
        <dbReference type="ARBA" id="ARBA00022475"/>
    </source>
</evidence>
<keyword evidence="3" id="KW-1003">Cell membrane</keyword>
<evidence type="ECO:0000259" key="8">
    <source>
        <dbReference type="Pfam" id="PF00482"/>
    </source>
</evidence>
<protein>
    <submittedName>
        <fullName evidence="9">Type II secretion system F family protein</fullName>
    </submittedName>
</protein>
<keyword evidence="10" id="KW-1185">Reference proteome</keyword>
<feature type="transmembrane region" description="Helical" evidence="7">
    <location>
        <begin position="113"/>
        <end position="138"/>
    </location>
</feature>
<dbReference type="KEGG" id="wdi:H9L19_07350"/>
<evidence type="ECO:0000313" key="10">
    <source>
        <dbReference type="Proteomes" id="UP000515800"/>
    </source>
</evidence>